<keyword evidence="3" id="KW-0238">DNA-binding</keyword>
<dbReference type="EMBL" id="CP017697">
    <property type="protein sequence ID" value="ATO43028.1"/>
    <property type="molecule type" value="Genomic_DNA"/>
</dbReference>
<name>A0A2D1KLP5_9LACO</name>
<dbReference type="PANTHER" id="PTHR30629">
    <property type="entry name" value="PROPHAGE INTEGRASE"/>
    <property type="match status" value="1"/>
</dbReference>
<dbReference type="PROSITE" id="PS51898">
    <property type="entry name" value="TYR_RECOMBINASE"/>
    <property type="match status" value="1"/>
</dbReference>
<dbReference type="SUPFAM" id="SSF56349">
    <property type="entry name" value="DNA breaking-rejoining enzymes"/>
    <property type="match status" value="1"/>
</dbReference>
<comment type="similarity">
    <text evidence="1">Belongs to the 'phage' integrase family.</text>
</comment>
<evidence type="ECO:0000256" key="2">
    <source>
        <dbReference type="ARBA" id="ARBA00022908"/>
    </source>
</evidence>
<protein>
    <submittedName>
        <fullName evidence="6">Site-specific integrase</fullName>
    </submittedName>
</protein>
<reference evidence="6 7" key="1">
    <citation type="submission" date="2016-10" db="EMBL/GenBank/DDBJ databases">
        <title>The whole genome sequencing and assembly of L. cotyniformis subsp. torquens DSM 20004 strain.</title>
        <authorList>
            <person name="Park M.-K."/>
            <person name="Lee Y.-J."/>
            <person name="Yi H."/>
            <person name="Bahn Y.-S."/>
            <person name="Kim J.F."/>
            <person name="Lee D.-W."/>
        </authorList>
    </citation>
    <scope>NUCLEOTIDE SEQUENCE [LARGE SCALE GENOMIC DNA]</scope>
    <source>
        <strain evidence="6 7">DSM 20004</strain>
    </source>
</reference>
<dbReference type="InterPro" id="IPR050808">
    <property type="entry name" value="Phage_Integrase"/>
</dbReference>
<dbReference type="Gene3D" id="1.10.443.10">
    <property type="entry name" value="Intergrase catalytic core"/>
    <property type="match status" value="1"/>
</dbReference>
<evidence type="ECO:0000256" key="1">
    <source>
        <dbReference type="ARBA" id="ARBA00008857"/>
    </source>
</evidence>
<gene>
    <name evidence="6" type="ORF">LC20004_03515</name>
</gene>
<dbReference type="Proteomes" id="UP000223559">
    <property type="component" value="Chromosome"/>
</dbReference>
<evidence type="ECO:0000256" key="4">
    <source>
        <dbReference type="ARBA" id="ARBA00023172"/>
    </source>
</evidence>
<evidence type="ECO:0000256" key="3">
    <source>
        <dbReference type="ARBA" id="ARBA00023125"/>
    </source>
</evidence>
<sequence>MTISKTKSGSYLVEVQYPKKLRPFFDNKRRYKKTLPSLKTAKIQEANVLMQIEQVRKDDSPRSLETKGEMLFSDFYHNVFMDIYVKGATGRTRVVPTTETIDYQKSIFRLHILPMFGNYSLNYLNNHKEIVINELTMKSATFSNIRNIKSYTRQVFDLAEAMDYIEYNRVGKVLNMVASPYHDQLKKQRQAKGEALTAQKLLDWLEALEEDYQAGKITLMQHLLFLLTLHVGDRKSETYGLQWRHIDLKTNSLFIIQSLSKSKKLKDTKGHKFTQLTIPEELVSEIAEWKAQQAEELAQIGIEQTPDQFVFTYTDFRGHMNVPLHSDYLNYRIKSIHHRHPELAKLHPHKLRHTFGTLAREGGASLEDISEALTHSDVATTKIYVNTPDVISTKVHEMFVNRLKKESNRVGGNCKLPSSHTTVRTVPYTAVQ</sequence>
<proteinExistence type="inferred from homology"/>
<dbReference type="KEGG" id="lcy:LC20004_03515"/>
<dbReference type="Gene3D" id="1.10.150.130">
    <property type="match status" value="1"/>
</dbReference>
<organism evidence="6 7">
    <name type="scientific">Loigolactobacillus coryniformis subsp. torquens DSM 20004 = KCTC 3535</name>
    <dbReference type="NCBI Taxonomy" id="1423822"/>
    <lineage>
        <taxon>Bacteria</taxon>
        <taxon>Bacillati</taxon>
        <taxon>Bacillota</taxon>
        <taxon>Bacilli</taxon>
        <taxon>Lactobacillales</taxon>
        <taxon>Lactobacillaceae</taxon>
        <taxon>Loigolactobacillus</taxon>
    </lineage>
</organism>
<dbReference type="Pfam" id="PF00589">
    <property type="entry name" value="Phage_integrase"/>
    <property type="match status" value="1"/>
</dbReference>
<evidence type="ECO:0000313" key="7">
    <source>
        <dbReference type="Proteomes" id="UP000223559"/>
    </source>
</evidence>
<keyword evidence="2" id="KW-0229">DNA integration</keyword>
<dbReference type="AlphaFoldDB" id="A0A2D1KLP5"/>
<dbReference type="InterPro" id="IPR013762">
    <property type="entry name" value="Integrase-like_cat_sf"/>
</dbReference>
<dbReference type="GO" id="GO:0003677">
    <property type="term" value="F:DNA binding"/>
    <property type="evidence" value="ECO:0007669"/>
    <property type="project" value="UniProtKB-KW"/>
</dbReference>
<dbReference type="RefSeq" id="WP_099235807.1">
    <property type="nucleotide sequence ID" value="NZ_CP017697.1"/>
</dbReference>
<keyword evidence="4" id="KW-0233">DNA recombination</keyword>
<evidence type="ECO:0000313" key="6">
    <source>
        <dbReference type="EMBL" id="ATO43028.1"/>
    </source>
</evidence>
<keyword evidence="7" id="KW-1185">Reference proteome</keyword>
<accession>A0A2D1KLP5</accession>
<dbReference type="GO" id="GO:0006310">
    <property type="term" value="P:DNA recombination"/>
    <property type="evidence" value="ECO:0007669"/>
    <property type="project" value="UniProtKB-KW"/>
</dbReference>
<dbReference type="GO" id="GO:0015074">
    <property type="term" value="P:DNA integration"/>
    <property type="evidence" value="ECO:0007669"/>
    <property type="project" value="UniProtKB-KW"/>
</dbReference>
<dbReference type="InterPro" id="IPR011010">
    <property type="entry name" value="DNA_brk_join_enz"/>
</dbReference>
<evidence type="ECO:0000259" key="5">
    <source>
        <dbReference type="PROSITE" id="PS51898"/>
    </source>
</evidence>
<dbReference type="PANTHER" id="PTHR30629:SF2">
    <property type="entry name" value="PROPHAGE INTEGRASE INTS-RELATED"/>
    <property type="match status" value="1"/>
</dbReference>
<dbReference type="InterPro" id="IPR002104">
    <property type="entry name" value="Integrase_catalytic"/>
</dbReference>
<dbReference type="InterPro" id="IPR010998">
    <property type="entry name" value="Integrase_recombinase_N"/>
</dbReference>
<feature type="domain" description="Tyr recombinase" evidence="5">
    <location>
        <begin position="191"/>
        <end position="397"/>
    </location>
</feature>
<dbReference type="OrthoDB" id="283809at2"/>